<evidence type="ECO:0000256" key="2">
    <source>
        <dbReference type="ARBA" id="ARBA00007131"/>
    </source>
</evidence>
<evidence type="ECO:0000313" key="7">
    <source>
        <dbReference type="Proteomes" id="UP000034696"/>
    </source>
</evidence>
<dbReference type="AlphaFoldDB" id="A0A0G1M9I4"/>
<evidence type="ECO:0000313" key="6">
    <source>
        <dbReference type="EMBL" id="KKU04727.1"/>
    </source>
</evidence>
<dbReference type="PATRIC" id="fig|1618649.3.peg.211"/>
<evidence type="ECO:0000256" key="3">
    <source>
        <dbReference type="ARBA" id="ARBA00023052"/>
    </source>
</evidence>
<protein>
    <submittedName>
        <fullName evidence="6">Transketolase domain protein</fullName>
    </submittedName>
</protein>
<evidence type="ECO:0000259" key="5">
    <source>
        <dbReference type="Pfam" id="PF00456"/>
    </source>
</evidence>
<feature type="domain" description="Transketolase N-terminal" evidence="5">
    <location>
        <begin position="14"/>
        <end position="275"/>
    </location>
</feature>
<evidence type="ECO:0000256" key="1">
    <source>
        <dbReference type="ARBA" id="ARBA00001964"/>
    </source>
</evidence>
<reference evidence="6 7" key="1">
    <citation type="journal article" date="2015" name="Nature">
        <title>rRNA introns, odd ribosomes, and small enigmatic genomes across a large radiation of phyla.</title>
        <authorList>
            <person name="Brown C.T."/>
            <person name="Hug L.A."/>
            <person name="Thomas B.C."/>
            <person name="Sharon I."/>
            <person name="Castelle C.J."/>
            <person name="Singh A."/>
            <person name="Wilkins M.J."/>
            <person name="Williams K.H."/>
            <person name="Banfield J.F."/>
        </authorList>
    </citation>
    <scope>NUCLEOTIDE SEQUENCE [LARGE SCALE GENOMIC DNA]</scope>
</reference>
<comment type="cofactor">
    <cofactor evidence="1">
        <name>thiamine diphosphate</name>
        <dbReference type="ChEBI" id="CHEBI:58937"/>
    </cofactor>
</comment>
<keyword evidence="3" id="KW-0786">Thiamine pyrophosphate</keyword>
<dbReference type="Pfam" id="PF00456">
    <property type="entry name" value="Transketolase_N"/>
    <property type="match status" value="1"/>
</dbReference>
<gene>
    <name evidence="6" type="ORF">UX06_C0010G0006</name>
</gene>
<organism evidence="6 7">
    <name type="scientific">Candidatus Giovannonibacteria bacterium GW2011_GWA2_45_21</name>
    <dbReference type="NCBI Taxonomy" id="1618649"/>
    <lineage>
        <taxon>Bacteria</taxon>
        <taxon>Candidatus Giovannoniibacteriota</taxon>
    </lineage>
</organism>
<accession>A0A0G1M9I4</accession>
<feature type="region of interest" description="Disordered" evidence="4">
    <location>
        <begin position="260"/>
        <end position="283"/>
    </location>
</feature>
<dbReference type="EMBL" id="LCKT01000010">
    <property type="protein sequence ID" value="KKU04727.1"/>
    <property type="molecule type" value="Genomic_DNA"/>
</dbReference>
<evidence type="ECO:0000256" key="4">
    <source>
        <dbReference type="SAM" id="MobiDB-lite"/>
    </source>
</evidence>
<dbReference type="Proteomes" id="UP000034696">
    <property type="component" value="Unassembled WGS sequence"/>
</dbReference>
<dbReference type="Gene3D" id="3.40.50.970">
    <property type="match status" value="1"/>
</dbReference>
<sequence>MLSDEKIKFLGLKANEIRRTVIETLVNAGSGHTAGSLGTADVFAYLFFHALNHDPKKPDWSERDRLIVSNGHICPVLYATLAHASYFPVKNLIGSLRKFGSPFQGHPQRDFLPVLENSSGPLGEGLAQAVGMVLAEKIDSGGETSNGGFASKFFFCILSDAELQEGSTWEAIMLAAKEQLGNLIAIVDRNKIQIDGFTEKIMPLEPLREKWETFNWHTAEINGHDFQELDEAILAAKTFHLKPSVIIAHTIPGKGVKEFENKPEWHGKVPNKEEGRQALEQLK</sequence>
<dbReference type="CDD" id="cd02012">
    <property type="entry name" value="TPP_TK"/>
    <property type="match status" value="1"/>
</dbReference>
<comment type="caution">
    <text evidence="6">The sequence shown here is derived from an EMBL/GenBank/DDBJ whole genome shotgun (WGS) entry which is preliminary data.</text>
</comment>
<dbReference type="PANTHER" id="PTHR47514:SF1">
    <property type="entry name" value="TRANSKETOLASE N-TERMINAL SECTION-RELATED"/>
    <property type="match status" value="1"/>
</dbReference>
<name>A0A0G1M9I4_9BACT</name>
<dbReference type="SUPFAM" id="SSF52518">
    <property type="entry name" value="Thiamin diphosphate-binding fold (THDP-binding)"/>
    <property type="match status" value="1"/>
</dbReference>
<proteinExistence type="inferred from homology"/>
<dbReference type="PANTHER" id="PTHR47514">
    <property type="entry name" value="TRANSKETOLASE N-TERMINAL SECTION-RELATED"/>
    <property type="match status" value="1"/>
</dbReference>
<dbReference type="InterPro" id="IPR029061">
    <property type="entry name" value="THDP-binding"/>
</dbReference>
<dbReference type="InterPro" id="IPR005474">
    <property type="entry name" value="Transketolase_N"/>
</dbReference>
<comment type="similarity">
    <text evidence="2">Belongs to the transketolase family.</text>
</comment>